<dbReference type="Gene3D" id="3.10.110.10">
    <property type="entry name" value="Ubiquitin Conjugating Enzyme"/>
    <property type="match status" value="1"/>
</dbReference>
<reference evidence="3" key="1">
    <citation type="journal article" date="2021" name="Nat. Commun.">
        <title>Genomic analyses provide insights into spinach domestication and the genetic basis of agronomic traits.</title>
        <authorList>
            <person name="Cai X."/>
            <person name="Sun X."/>
            <person name="Xu C."/>
            <person name="Sun H."/>
            <person name="Wang X."/>
            <person name="Ge C."/>
            <person name="Zhang Z."/>
            <person name="Wang Q."/>
            <person name="Fei Z."/>
            <person name="Jiao C."/>
            <person name="Wang Q."/>
        </authorList>
    </citation>
    <scope>NUCLEOTIDE SEQUENCE [LARGE SCALE GENOMIC DNA]</scope>
    <source>
        <strain evidence="3">cv. Varoflay</strain>
    </source>
</reference>
<dbReference type="InterPro" id="IPR016135">
    <property type="entry name" value="UBQ-conjugating_enzyme/RWD"/>
</dbReference>
<organism evidence="3 4">
    <name type="scientific">Spinacia oleracea</name>
    <name type="common">Spinach</name>
    <dbReference type="NCBI Taxonomy" id="3562"/>
    <lineage>
        <taxon>Eukaryota</taxon>
        <taxon>Viridiplantae</taxon>
        <taxon>Streptophyta</taxon>
        <taxon>Embryophyta</taxon>
        <taxon>Tracheophyta</taxon>
        <taxon>Spermatophyta</taxon>
        <taxon>Magnoliopsida</taxon>
        <taxon>eudicotyledons</taxon>
        <taxon>Gunneridae</taxon>
        <taxon>Pentapetalae</taxon>
        <taxon>Caryophyllales</taxon>
        <taxon>Chenopodiaceae</taxon>
        <taxon>Chenopodioideae</taxon>
        <taxon>Anserineae</taxon>
        <taxon>Spinacia</taxon>
    </lineage>
</organism>
<dbReference type="Pfam" id="PF00179">
    <property type="entry name" value="UQ_con"/>
    <property type="match status" value="1"/>
</dbReference>
<dbReference type="InterPro" id="IPR000608">
    <property type="entry name" value="UBC"/>
</dbReference>
<protein>
    <submittedName>
        <fullName evidence="4">Ubiquitin-conjugating enzyme E2 6 isoform X1</fullName>
    </submittedName>
</protein>
<feature type="domain" description="UBC core" evidence="2">
    <location>
        <begin position="19"/>
        <end position="163"/>
    </location>
</feature>
<sequence length="195" mass="22518">MQDFLRFKHLCRYITMSAPNKRRDTDFYKLLMSDFIVETIDDSTNQFNVVFHGPKESPYEGGVWKIQVKLPDSYPYKRPSIKFLNKILHPNIDESSGAVCMNVINETWNSAFDLANVFETFLPLLLLYPNPSDPFNVDAAVQMLRDKEQYEKRVKEYCEQYAKRENILGPPVEGRNTSEDSDGKATSSDDETAEP</sequence>
<feature type="region of interest" description="Disordered" evidence="1">
    <location>
        <begin position="165"/>
        <end position="195"/>
    </location>
</feature>
<dbReference type="PANTHER" id="PTHR24068">
    <property type="entry name" value="UBIQUITIN-CONJUGATING ENZYME E2"/>
    <property type="match status" value="1"/>
</dbReference>
<evidence type="ECO:0000259" key="2">
    <source>
        <dbReference type="PROSITE" id="PS50127"/>
    </source>
</evidence>
<dbReference type="CDD" id="cd23797">
    <property type="entry name" value="UBCc_UBE2H"/>
    <property type="match status" value="1"/>
</dbReference>
<reference evidence="4" key="2">
    <citation type="submission" date="2025-08" db="UniProtKB">
        <authorList>
            <consortium name="RefSeq"/>
        </authorList>
    </citation>
    <scope>IDENTIFICATION</scope>
    <source>
        <tissue evidence="4">Leaf</tissue>
    </source>
</reference>
<evidence type="ECO:0000313" key="4">
    <source>
        <dbReference type="RefSeq" id="XP_056686195.1"/>
    </source>
</evidence>
<dbReference type="Proteomes" id="UP000813463">
    <property type="component" value="Chromosome 5"/>
</dbReference>
<dbReference type="SMART" id="SM00212">
    <property type="entry name" value="UBCc"/>
    <property type="match status" value="1"/>
</dbReference>
<gene>
    <name evidence="4" type="primary">LOC110788088</name>
</gene>
<name>A0ABM3QS66_SPIOL</name>
<accession>A0ABM3QS66</accession>
<dbReference type="RefSeq" id="XP_056686195.1">
    <property type="nucleotide sequence ID" value="XM_056830217.1"/>
</dbReference>
<keyword evidence="3" id="KW-1185">Reference proteome</keyword>
<dbReference type="SUPFAM" id="SSF54495">
    <property type="entry name" value="UBC-like"/>
    <property type="match status" value="1"/>
</dbReference>
<dbReference type="GeneID" id="110788088"/>
<evidence type="ECO:0000256" key="1">
    <source>
        <dbReference type="SAM" id="MobiDB-lite"/>
    </source>
</evidence>
<evidence type="ECO:0000313" key="3">
    <source>
        <dbReference type="Proteomes" id="UP000813463"/>
    </source>
</evidence>
<dbReference type="PROSITE" id="PS50127">
    <property type="entry name" value="UBC_2"/>
    <property type="match status" value="1"/>
</dbReference>
<proteinExistence type="predicted"/>